<gene>
    <name evidence="4" type="ORF">HZS61_011171</name>
    <name evidence="5" type="ORF">HZS61_011729</name>
</gene>
<sequence length="996" mass="107976">MPYSLDTHFLNVDVNAIHKVNTGDPTNLYNMLIVFSLCGDSIEQGRRLENLSWRSWPILKRKTFVVDNEEMTAPTPESLPQNISSGSSISDLPQPSDSVASLVGEVAVDFTPVSAPLKVARRRVRRQVSYASTGSKRGCHISFGNLKEMIVSIVEDNGLLSAPPPVAPVTKESLTVLPACEQSRSITTDSQSPEKSTAASEGSSKPPTRPSPGTMIAVDLAIPQVPIPGTISGAAQSLDAIPEHKSSLAARALPSNKPARFTLGGSCSSSEHDQSLRNAKPITPIIRKPVFQIGASSEEDGSLKSAVASFSNNVMTRTIGDEAAVDSDEKLFQRVHIKHNLHRKQSLIRQQLVGRDINAQNVSTVSHRGSEYCVLLGAVPDESNNAALVKSSRKGCQSSTRGVRIQLRSCSVPVKSSTHSFSCSVSSGAQNQRLEPKMLSGIIGIICSRTAMGPSHVVSPNVSDKAPLMMNGRRGPGLKPIHEVPRANAQPIMTGPIHIQPQENVFWRLWQRNIRETFVVDNEEKPAPTTRTLPQTTPSESRIPDLLMLSSSVETLVDEEAVDSTPVSAPLGIARPHIRRQDSCASTRSKRERRISSDDLEKMIVSVVEDKGLPALPQVAPVSKKPLRAPPAFGRSSSTTTESQSPAKSITASEGSSQPSPESLPHTTVVRGFSPSQIPTPRTISGAAQSSDALPEPKSSPMSNEQDQNLTDRKPIISIIKKPVFQIGGSSEEDGSLTSAVASSRPSSPLSAHEDQASFSNHVMTRTIDDEAAVDSDTDDYIDESAIDDDDDSSDWEDSMEESGKSSMDDKFFQRVDSKPNLTSRRSLITLMLAQNNRLGNHASKSTSAIPRSRMANGPSLGASPNDSDEAPLMMKGMRGPSLKPIHEVPRSKARPIITGPSHIQPQAALSPRTNRRNMLATELTESLRRHLLWERQVKSSTANAVLKRQHTSHDVADLKQYPEKPCMKKSEDVNASSWNQYFSREAIDGYHSKGW</sequence>
<feature type="domain" description="DUF3295" evidence="3">
    <location>
        <begin position="547"/>
        <end position="996"/>
    </location>
</feature>
<feature type="region of interest" description="Disordered" evidence="1">
    <location>
        <begin position="619"/>
        <end position="810"/>
    </location>
</feature>
<dbReference type="InterPro" id="IPR053043">
    <property type="entry name" value="Ras-cAMP_regulatory"/>
</dbReference>
<feature type="compositionally biased region" description="Polar residues" evidence="1">
    <location>
        <begin position="78"/>
        <end position="96"/>
    </location>
</feature>
<feature type="region of interest" description="Disordered" evidence="1">
    <location>
        <begin position="578"/>
        <end position="597"/>
    </location>
</feature>
<dbReference type="EMBL" id="JACDXP010000004">
    <property type="protein sequence ID" value="KAF6525376.1"/>
    <property type="molecule type" value="Genomic_DNA"/>
</dbReference>
<feature type="domain" description="Nitrogen regulatory protein areA GATA-like" evidence="2">
    <location>
        <begin position="34"/>
        <end position="56"/>
    </location>
</feature>
<dbReference type="InterPro" id="IPR013860">
    <property type="entry name" value="AreA_GATA"/>
</dbReference>
<feature type="compositionally biased region" description="Polar residues" evidence="1">
    <location>
        <begin position="635"/>
        <end position="661"/>
    </location>
</feature>
<dbReference type="PANTHER" id="PTHR28014">
    <property type="entry name" value="NEGATIVE REGULATOR OF RAS-CAMP PATHWAY"/>
    <property type="match status" value="1"/>
</dbReference>
<feature type="compositionally biased region" description="Polar residues" evidence="1">
    <location>
        <begin position="182"/>
        <end position="206"/>
    </location>
</feature>
<feature type="region of interest" description="Disordered" evidence="1">
    <location>
        <begin position="71"/>
        <end position="96"/>
    </location>
</feature>
<dbReference type="PANTHER" id="PTHR28014:SF1">
    <property type="entry name" value="NEGATIVE REGULATOR OF RAS-CAMP PATHWAY"/>
    <property type="match status" value="1"/>
</dbReference>
<reference evidence="4 6" key="1">
    <citation type="journal article" date="2020" name="bioRxiv">
        <title>A chromosome-scale genome assembly for the Fusarium oxysporum strain Fo5176 to establish a model Arabidopsis-fungal pathosystem.</title>
        <authorList>
            <person name="Fokkens L."/>
            <person name="Guo L."/>
            <person name="Dora S."/>
            <person name="Wang B."/>
            <person name="Ye K."/>
            <person name="Sanchez-Rodriguez C."/>
            <person name="Croll D."/>
        </authorList>
    </citation>
    <scope>NUCLEOTIDE SEQUENCE [LARGE SCALE GENOMIC DNA]</scope>
    <source>
        <strain evidence="4 6">Fo5176</strain>
    </source>
</reference>
<evidence type="ECO:0000313" key="6">
    <source>
        <dbReference type="Proteomes" id="UP000593570"/>
    </source>
</evidence>
<dbReference type="GO" id="GO:0005737">
    <property type="term" value="C:cytoplasm"/>
    <property type="evidence" value="ECO:0007669"/>
    <property type="project" value="TreeGrafter"/>
</dbReference>
<name>A0A8H6LNS0_FUSOX</name>
<accession>A0A8H6LNS0</accession>
<evidence type="ECO:0000313" key="5">
    <source>
        <dbReference type="EMBL" id="KAF6525934.1"/>
    </source>
</evidence>
<feature type="domain" description="DUF3295" evidence="3">
    <location>
        <begin position="90"/>
        <end position="499"/>
    </location>
</feature>
<evidence type="ECO:0008006" key="7">
    <source>
        <dbReference type="Google" id="ProtNLM"/>
    </source>
</evidence>
<evidence type="ECO:0000313" key="4">
    <source>
        <dbReference type="EMBL" id="KAF6525376.1"/>
    </source>
</evidence>
<feature type="compositionally biased region" description="Polar residues" evidence="1">
    <location>
        <begin position="736"/>
        <end position="750"/>
    </location>
</feature>
<proteinExistence type="predicted"/>
<feature type="compositionally biased region" description="Polar residues" evidence="1">
    <location>
        <begin position="700"/>
        <end position="709"/>
    </location>
</feature>
<dbReference type="EMBL" id="JACDXP010000004">
    <property type="protein sequence ID" value="KAF6525934.1"/>
    <property type="molecule type" value="Genomic_DNA"/>
</dbReference>
<dbReference type="InterPro" id="IPR021711">
    <property type="entry name" value="DUF3295"/>
</dbReference>
<evidence type="ECO:0000259" key="2">
    <source>
        <dbReference type="Pfam" id="PF08550"/>
    </source>
</evidence>
<feature type="compositionally biased region" description="Polar residues" evidence="1">
    <location>
        <begin position="674"/>
        <end position="692"/>
    </location>
</feature>
<feature type="region of interest" description="Disordered" evidence="1">
    <location>
        <begin position="840"/>
        <end position="869"/>
    </location>
</feature>
<dbReference type="Pfam" id="PF08550">
    <property type="entry name" value="GATA_AreA"/>
    <property type="match status" value="1"/>
</dbReference>
<dbReference type="AlphaFoldDB" id="A0A8H6LNS0"/>
<feature type="compositionally biased region" description="Polar residues" evidence="1">
    <location>
        <begin position="840"/>
        <end position="850"/>
    </location>
</feature>
<dbReference type="Proteomes" id="UP000593570">
    <property type="component" value="Unassembled WGS sequence"/>
</dbReference>
<comment type="caution">
    <text evidence="4">The sequence shown here is derived from an EMBL/GenBank/DDBJ whole genome shotgun (WGS) entry which is preliminary data.</text>
</comment>
<dbReference type="GO" id="GO:0006808">
    <property type="term" value="P:regulation of nitrogen utilization"/>
    <property type="evidence" value="ECO:0007669"/>
    <property type="project" value="TreeGrafter"/>
</dbReference>
<evidence type="ECO:0000259" key="3">
    <source>
        <dbReference type="Pfam" id="PF11702"/>
    </source>
</evidence>
<dbReference type="GO" id="GO:0031930">
    <property type="term" value="P:mitochondria-nucleus signaling pathway"/>
    <property type="evidence" value="ECO:0007669"/>
    <property type="project" value="TreeGrafter"/>
</dbReference>
<feature type="compositionally biased region" description="Acidic residues" evidence="1">
    <location>
        <begin position="770"/>
        <end position="801"/>
    </location>
</feature>
<dbReference type="GO" id="GO:0000122">
    <property type="term" value="P:negative regulation of transcription by RNA polymerase II"/>
    <property type="evidence" value="ECO:0007669"/>
    <property type="project" value="TreeGrafter"/>
</dbReference>
<evidence type="ECO:0000256" key="1">
    <source>
        <dbReference type="SAM" id="MobiDB-lite"/>
    </source>
</evidence>
<protein>
    <recommendedName>
        <fullName evidence="7">Nitrogen regulatory protein areA GATA-like domain-containing protein</fullName>
    </recommendedName>
</protein>
<dbReference type="Pfam" id="PF11702">
    <property type="entry name" value="DUF3295"/>
    <property type="match status" value="2"/>
</dbReference>
<organism evidence="4 6">
    <name type="scientific">Fusarium oxysporum f. sp. conglutinans</name>
    <dbReference type="NCBI Taxonomy" id="100902"/>
    <lineage>
        <taxon>Eukaryota</taxon>
        <taxon>Fungi</taxon>
        <taxon>Dikarya</taxon>
        <taxon>Ascomycota</taxon>
        <taxon>Pezizomycotina</taxon>
        <taxon>Sordariomycetes</taxon>
        <taxon>Hypocreomycetidae</taxon>
        <taxon>Hypocreales</taxon>
        <taxon>Nectriaceae</taxon>
        <taxon>Fusarium</taxon>
        <taxon>Fusarium oxysporum species complex</taxon>
    </lineage>
</organism>
<feature type="region of interest" description="Disordered" evidence="1">
    <location>
        <begin position="181"/>
        <end position="214"/>
    </location>
</feature>